<evidence type="ECO:0000256" key="3">
    <source>
        <dbReference type="ARBA" id="ARBA00022679"/>
    </source>
</evidence>
<protein>
    <recommendedName>
        <fullName evidence="4">S-adenosyl-L-methionine-dependent methyltransferase</fullName>
        <ecNumber evidence="4">2.1.1.-</ecNumber>
    </recommendedName>
</protein>
<sequence>MANQRVSNTALGAAICRLIEQYQPENTRLFHDSMVKDLVGTPIRALMQFKSMRNLTIQQMDVITPGIYGVQISRTRFIDDAVRDALSQGIEQVVILGAGLDTRPYRLTGMEHTRVFEVDLPSVQEDKKKKLHKHFGRLPEQVTFLPIDFDTQSLEAVFSGTPFDPASPAIFVWEGVTQYLSEEAIHRTLAFVGTSAPGSILVLTYVLKSFIERRSDIPGTKKMMDMMAKRGSPWLFGLEPSSVASYLAPFHLRLTADVGSTEHQTRYFKSVRRELVVSEVERIAQATVIRP</sequence>
<dbReference type="RefSeq" id="WP_201374266.1">
    <property type="nucleotide sequence ID" value="NZ_BNJG01000002.1"/>
</dbReference>
<dbReference type="PANTHER" id="PTHR43619">
    <property type="entry name" value="S-ADENOSYL-L-METHIONINE-DEPENDENT METHYLTRANSFERASE YKTD-RELATED"/>
    <property type="match status" value="1"/>
</dbReference>
<dbReference type="GO" id="GO:0032259">
    <property type="term" value="P:methylation"/>
    <property type="evidence" value="ECO:0007669"/>
    <property type="project" value="UniProtKB-KW"/>
</dbReference>
<accession>A0ABQ3V0C6</accession>
<dbReference type="PANTHER" id="PTHR43619:SF2">
    <property type="entry name" value="S-ADENOSYL-L-METHIONINE-DEPENDENT METHYLTRANSFERASES SUPERFAMILY PROTEIN"/>
    <property type="match status" value="1"/>
</dbReference>
<dbReference type="Gene3D" id="3.40.50.150">
    <property type="entry name" value="Vaccinia Virus protein VP39"/>
    <property type="match status" value="1"/>
</dbReference>
<keyword evidence="3" id="KW-0808">Transferase</keyword>
<dbReference type="Proteomes" id="UP000654345">
    <property type="component" value="Unassembled WGS sequence"/>
</dbReference>
<dbReference type="GO" id="GO:0008168">
    <property type="term" value="F:methyltransferase activity"/>
    <property type="evidence" value="ECO:0007669"/>
    <property type="project" value="UniProtKB-KW"/>
</dbReference>
<dbReference type="Pfam" id="PF04072">
    <property type="entry name" value="LCM"/>
    <property type="match status" value="1"/>
</dbReference>
<reference evidence="5 6" key="1">
    <citation type="journal article" date="2021" name="Int. J. Syst. Evol. Microbiol.">
        <title>Reticulibacter mediterranei gen. nov., sp. nov., within the new family Reticulibacteraceae fam. nov., and Ktedonospora formicarum gen. nov., sp. nov., Ktedonobacter robiniae sp. nov., Dictyobacter formicarum sp. nov. and Dictyobacter arantiisoli sp. nov., belonging to the class Ktedonobacteria.</title>
        <authorList>
            <person name="Yabe S."/>
            <person name="Zheng Y."/>
            <person name="Wang C.M."/>
            <person name="Sakai Y."/>
            <person name="Abe K."/>
            <person name="Yokota A."/>
            <person name="Donadio S."/>
            <person name="Cavaletti L."/>
            <person name="Monciardini P."/>
        </authorList>
    </citation>
    <scope>NUCLEOTIDE SEQUENCE [LARGE SCALE GENOMIC DNA]</scope>
    <source>
        <strain evidence="5 6">SOSP1-30</strain>
    </source>
</reference>
<organism evidence="5 6">
    <name type="scientific">Ktedonobacter robiniae</name>
    <dbReference type="NCBI Taxonomy" id="2778365"/>
    <lineage>
        <taxon>Bacteria</taxon>
        <taxon>Bacillati</taxon>
        <taxon>Chloroflexota</taxon>
        <taxon>Ktedonobacteria</taxon>
        <taxon>Ktedonobacterales</taxon>
        <taxon>Ktedonobacteraceae</taxon>
        <taxon>Ktedonobacter</taxon>
    </lineage>
</organism>
<keyword evidence="6" id="KW-1185">Reference proteome</keyword>
<evidence type="ECO:0000256" key="2">
    <source>
        <dbReference type="ARBA" id="ARBA00022603"/>
    </source>
</evidence>
<dbReference type="InterPro" id="IPR011610">
    <property type="entry name" value="SAM_mthyl_Trfase_ML2640-like"/>
</dbReference>
<comment type="function">
    <text evidence="4">Exhibits S-adenosyl-L-methionine-dependent methyltransferase activity.</text>
</comment>
<dbReference type="SUPFAM" id="SSF53335">
    <property type="entry name" value="S-adenosyl-L-methionine-dependent methyltransferases"/>
    <property type="match status" value="1"/>
</dbReference>
<dbReference type="NCBIfam" id="TIGR00027">
    <property type="entry name" value="mthyl_TIGR00027"/>
    <property type="match status" value="1"/>
</dbReference>
<proteinExistence type="inferred from homology"/>
<keyword evidence="4" id="KW-0949">S-adenosyl-L-methionine</keyword>
<dbReference type="InterPro" id="IPR007213">
    <property type="entry name" value="Ppm1/Ppm2/Tcmp"/>
</dbReference>
<evidence type="ECO:0000256" key="4">
    <source>
        <dbReference type="RuleBase" id="RU362030"/>
    </source>
</evidence>
<name>A0ABQ3V0C6_9CHLR</name>
<dbReference type="EMBL" id="BNJG01000002">
    <property type="protein sequence ID" value="GHO57985.1"/>
    <property type="molecule type" value="Genomic_DNA"/>
</dbReference>
<evidence type="ECO:0000313" key="5">
    <source>
        <dbReference type="EMBL" id="GHO57985.1"/>
    </source>
</evidence>
<dbReference type="InterPro" id="IPR029063">
    <property type="entry name" value="SAM-dependent_MTases_sf"/>
</dbReference>
<evidence type="ECO:0000313" key="6">
    <source>
        <dbReference type="Proteomes" id="UP000654345"/>
    </source>
</evidence>
<comment type="caution">
    <text evidence="5">The sequence shown here is derived from an EMBL/GenBank/DDBJ whole genome shotgun (WGS) entry which is preliminary data.</text>
</comment>
<dbReference type="EC" id="2.1.1.-" evidence="4"/>
<comment type="similarity">
    <text evidence="1 4">Belongs to the UPF0677 family.</text>
</comment>
<evidence type="ECO:0000256" key="1">
    <source>
        <dbReference type="ARBA" id="ARBA00008138"/>
    </source>
</evidence>
<gene>
    <name evidence="5" type="ORF">KSB_64600</name>
</gene>
<keyword evidence="2 4" id="KW-0489">Methyltransferase</keyword>